<evidence type="ECO:0000256" key="1">
    <source>
        <dbReference type="SAM" id="SignalP"/>
    </source>
</evidence>
<accession>A0AAD4KI20</accession>
<evidence type="ECO:0000313" key="2">
    <source>
        <dbReference type="EMBL" id="KAH8692175.1"/>
    </source>
</evidence>
<organism evidence="2 3">
    <name type="scientific">Talaromyces proteolyticus</name>
    <dbReference type="NCBI Taxonomy" id="1131652"/>
    <lineage>
        <taxon>Eukaryota</taxon>
        <taxon>Fungi</taxon>
        <taxon>Dikarya</taxon>
        <taxon>Ascomycota</taxon>
        <taxon>Pezizomycotina</taxon>
        <taxon>Eurotiomycetes</taxon>
        <taxon>Eurotiomycetidae</taxon>
        <taxon>Eurotiales</taxon>
        <taxon>Trichocomaceae</taxon>
        <taxon>Talaromyces</taxon>
        <taxon>Talaromyces sect. Bacilispori</taxon>
    </lineage>
</organism>
<evidence type="ECO:0000313" key="3">
    <source>
        <dbReference type="Proteomes" id="UP001201262"/>
    </source>
</evidence>
<dbReference type="GeneID" id="70247363"/>
<keyword evidence="3" id="KW-1185">Reference proteome</keyword>
<feature type="signal peptide" evidence="1">
    <location>
        <begin position="1"/>
        <end position="17"/>
    </location>
</feature>
<proteinExistence type="predicted"/>
<keyword evidence="1" id="KW-0732">Signal</keyword>
<name>A0AAD4KI20_9EURO</name>
<protein>
    <submittedName>
        <fullName evidence="2">Uncharacterized protein</fullName>
    </submittedName>
</protein>
<dbReference type="RefSeq" id="XP_046068172.1">
    <property type="nucleotide sequence ID" value="XM_046217076.1"/>
</dbReference>
<sequence>MILWLLMPFLLVNLALMRLARLGLPLSPCRYHSNLLRLMILALRSPSVIQHLFLDVCVFRPDIWKVVEEINNGIVPIPGFLLHHDIHCRGNCRYNKLVGHMPEFKISEEYTYPSTTTNKVEVDNR</sequence>
<dbReference type="Proteomes" id="UP001201262">
    <property type="component" value="Unassembled WGS sequence"/>
</dbReference>
<comment type="caution">
    <text evidence="2">The sequence shown here is derived from an EMBL/GenBank/DDBJ whole genome shotgun (WGS) entry which is preliminary data.</text>
</comment>
<feature type="chain" id="PRO_5042166919" evidence="1">
    <location>
        <begin position="18"/>
        <end position="125"/>
    </location>
</feature>
<dbReference type="EMBL" id="JAJTJA010000011">
    <property type="protein sequence ID" value="KAH8692175.1"/>
    <property type="molecule type" value="Genomic_DNA"/>
</dbReference>
<reference evidence="2" key="1">
    <citation type="submission" date="2021-12" db="EMBL/GenBank/DDBJ databases">
        <title>Convergent genome expansion in fungi linked to evolution of root-endophyte symbiosis.</title>
        <authorList>
            <consortium name="DOE Joint Genome Institute"/>
            <person name="Ke Y.-H."/>
            <person name="Bonito G."/>
            <person name="Liao H.-L."/>
            <person name="Looney B."/>
            <person name="Rojas-Flechas A."/>
            <person name="Nash J."/>
            <person name="Hameed K."/>
            <person name="Schadt C."/>
            <person name="Martin F."/>
            <person name="Crous P.W."/>
            <person name="Miettinen O."/>
            <person name="Magnuson J.K."/>
            <person name="Labbe J."/>
            <person name="Jacobson D."/>
            <person name="Doktycz M.J."/>
            <person name="Veneault-Fourrey C."/>
            <person name="Kuo A."/>
            <person name="Mondo S."/>
            <person name="Calhoun S."/>
            <person name="Riley R."/>
            <person name="Ohm R."/>
            <person name="LaButti K."/>
            <person name="Andreopoulos B."/>
            <person name="Pangilinan J."/>
            <person name="Nolan M."/>
            <person name="Tritt A."/>
            <person name="Clum A."/>
            <person name="Lipzen A."/>
            <person name="Daum C."/>
            <person name="Barry K."/>
            <person name="Grigoriev I.V."/>
            <person name="Vilgalys R."/>
        </authorList>
    </citation>
    <scope>NUCLEOTIDE SEQUENCE</scope>
    <source>
        <strain evidence="2">PMI_201</strain>
    </source>
</reference>
<gene>
    <name evidence="2" type="ORF">BGW36DRAFT_387139</name>
</gene>
<dbReference type="AlphaFoldDB" id="A0AAD4KI20"/>